<keyword evidence="9" id="KW-1185">Reference proteome</keyword>
<dbReference type="PROSITE" id="PS51525">
    <property type="entry name" value="NET"/>
    <property type="match status" value="1"/>
</dbReference>
<keyword evidence="1" id="KW-0805">Transcription regulation</keyword>
<dbReference type="Pfam" id="PF17035">
    <property type="entry name" value="BET"/>
    <property type="match status" value="1"/>
</dbReference>
<dbReference type="SMART" id="SM00297">
    <property type="entry name" value="BROMO"/>
    <property type="match status" value="1"/>
</dbReference>
<dbReference type="PRINTS" id="PR00503">
    <property type="entry name" value="BROMODOMAIN"/>
</dbReference>
<keyword evidence="2 4" id="KW-0103">Bromodomain</keyword>
<evidence type="ECO:0000259" key="7">
    <source>
        <dbReference type="PROSITE" id="PS51525"/>
    </source>
</evidence>
<feature type="region of interest" description="Disordered" evidence="5">
    <location>
        <begin position="342"/>
        <end position="374"/>
    </location>
</feature>
<name>A0AAN9E7L9_CROPI</name>
<dbReference type="AlphaFoldDB" id="A0AAN9E7L9"/>
<gene>
    <name evidence="8" type="ORF">RIF29_33280</name>
</gene>
<reference evidence="8 9" key="1">
    <citation type="submission" date="2024-01" db="EMBL/GenBank/DDBJ databases">
        <title>The genomes of 5 underutilized Papilionoideae crops provide insights into root nodulation and disease resistanc.</title>
        <authorList>
            <person name="Yuan L."/>
        </authorList>
    </citation>
    <scope>NUCLEOTIDE SEQUENCE [LARGE SCALE GENOMIC DNA]</scope>
    <source>
        <strain evidence="8">ZHUSHIDOU_FW_LH</strain>
        <tissue evidence="8">Leaf</tissue>
    </source>
</reference>
<organism evidence="8 9">
    <name type="scientific">Crotalaria pallida</name>
    <name type="common">Smooth rattlebox</name>
    <name type="synonym">Crotalaria striata</name>
    <dbReference type="NCBI Taxonomy" id="3830"/>
    <lineage>
        <taxon>Eukaryota</taxon>
        <taxon>Viridiplantae</taxon>
        <taxon>Streptophyta</taxon>
        <taxon>Embryophyta</taxon>
        <taxon>Tracheophyta</taxon>
        <taxon>Spermatophyta</taxon>
        <taxon>Magnoliopsida</taxon>
        <taxon>eudicotyledons</taxon>
        <taxon>Gunneridae</taxon>
        <taxon>Pentapetalae</taxon>
        <taxon>rosids</taxon>
        <taxon>fabids</taxon>
        <taxon>Fabales</taxon>
        <taxon>Fabaceae</taxon>
        <taxon>Papilionoideae</taxon>
        <taxon>50 kb inversion clade</taxon>
        <taxon>genistoids sensu lato</taxon>
        <taxon>core genistoids</taxon>
        <taxon>Crotalarieae</taxon>
        <taxon>Crotalaria</taxon>
    </lineage>
</organism>
<evidence type="ECO:0000313" key="8">
    <source>
        <dbReference type="EMBL" id="KAK7250690.1"/>
    </source>
</evidence>
<comment type="caution">
    <text evidence="8">The sequence shown here is derived from an EMBL/GenBank/DDBJ whole genome shotgun (WGS) entry which is preliminary data.</text>
</comment>
<feature type="region of interest" description="Disordered" evidence="5">
    <location>
        <begin position="54"/>
        <end position="73"/>
    </location>
</feature>
<evidence type="ECO:0000256" key="3">
    <source>
        <dbReference type="ARBA" id="ARBA00023163"/>
    </source>
</evidence>
<dbReference type="InterPro" id="IPR036427">
    <property type="entry name" value="Bromodomain-like_sf"/>
</dbReference>
<evidence type="ECO:0000313" key="9">
    <source>
        <dbReference type="Proteomes" id="UP001372338"/>
    </source>
</evidence>
<keyword evidence="3" id="KW-0804">Transcription</keyword>
<dbReference type="PANTHER" id="PTHR45926">
    <property type="entry name" value="OSJNBA0053K19.4 PROTEIN"/>
    <property type="match status" value="1"/>
</dbReference>
<protein>
    <recommendedName>
        <fullName evidence="10">Transcription factor GTE1</fullName>
    </recommendedName>
</protein>
<dbReference type="SUPFAM" id="SSF47370">
    <property type="entry name" value="Bromodomain"/>
    <property type="match status" value="1"/>
</dbReference>
<dbReference type="PROSITE" id="PS50014">
    <property type="entry name" value="BROMODOMAIN_2"/>
    <property type="match status" value="1"/>
</dbReference>
<proteinExistence type="predicted"/>
<dbReference type="EMBL" id="JAYWIO010000007">
    <property type="protein sequence ID" value="KAK7250690.1"/>
    <property type="molecule type" value="Genomic_DNA"/>
</dbReference>
<evidence type="ECO:0000259" key="6">
    <source>
        <dbReference type="PROSITE" id="PS50014"/>
    </source>
</evidence>
<feature type="domain" description="NET" evidence="7">
    <location>
        <begin position="251"/>
        <end position="332"/>
    </location>
</feature>
<sequence length="374" mass="42363">MADVPTVAAPAAVQDLQGFRNSVDQVLTTVDKLEKQVVEVEQYYRSNGNVQVNNSKGGSVVKENGGEKHLNGAKKPLQDASCMENDAANRMQSLMCQFNAILRQITQHKWATPFMDPVDVEGLKLDDYYEVIDKPMDFSTIKSKMEAKDGSGYKNVREIYADVRLIFKNAMKYNDDEKHDIHVMAKTLLEKFEEKWLQLLPKVVDEEKRLLDEAAQAQLDLQLAQETTYANMAKDLSIELYEVDRHLQSLKEMAIQKFRKVSTQEKKKLSTSLSRLSAENLTKALELVAENNPNFKFSSEEVVLDIDAQSDYTLWKLKVFLKDALEAQGTSAEGVVVDCNENADDKKNNSKRRRQISDADAKANGKRTRKLSTL</sequence>
<accession>A0AAN9E7L9</accession>
<dbReference type="Gene3D" id="1.20.1270.220">
    <property type="match status" value="1"/>
</dbReference>
<evidence type="ECO:0008006" key="10">
    <source>
        <dbReference type="Google" id="ProtNLM"/>
    </source>
</evidence>
<evidence type="ECO:0000256" key="4">
    <source>
        <dbReference type="PROSITE-ProRule" id="PRU00035"/>
    </source>
</evidence>
<dbReference type="Proteomes" id="UP001372338">
    <property type="component" value="Unassembled WGS sequence"/>
</dbReference>
<dbReference type="Gene3D" id="1.20.920.10">
    <property type="entry name" value="Bromodomain-like"/>
    <property type="match status" value="1"/>
</dbReference>
<feature type="compositionally biased region" description="Basic residues" evidence="5">
    <location>
        <begin position="364"/>
        <end position="374"/>
    </location>
</feature>
<dbReference type="InterPro" id="IPR027353">
    <property type="entry name" value="NET_dom"/>
</dbReference>
<evidence type="ECO:0000256" key="5">
    <source>
        <dbReference type="SAM" id="MobiDB-lite"/>
    </source>
</evidence>
<dbReference type="Pfam" id="PF00439">
    <property type="entry name" value="Bromodomain"/>
    <property type="match status" value="1"/>
</dbReference>
<dbReference type="InterPro" id="IPR001487">
    <property type="entry name" value="Bromodomain"/>
</dbReference>
<dbReference type="InterPro" id="IPR038336">
    <property type="entry name" value="NET_sf"/>
</dbReference>
<evidence type="ECO:0000256" key="2">
    <source>
        <dbReference type="ARBA" id="ARBA00023117"/>
    </source>
</evidence>
<feature type="domain" description="Bromo" evidence="6">
    <location>
        <begin position="106"/>
        <end position="181"/>
    </location>
</feature>
<evidence type="ECO:0000256" key="1">
    <source>
        <dbReference type="ARBA" id="ARBA00023015"/>
    </source>
</evidence>